<dbReference type="InterPro" id="IPR027417">
    <property type="entry name" value="P-loop_NTPase"/>
</dbReference>
<comment type="similarity">
    <text evidence="1">Belongs to the Mg-chelatase subunits D/I family.</text>
</comment>
<accession>A0AAU8FPZ0</accession>
<dbReference type="SUPFAM" id="SSF52540">
    <property type="entry name" value="P-loop containing nucleoside triphosphate hydrolases"/>
    <property type="match status" value="1"/>
</dbReference>
<dbReference type="InterPro" id="IPR041702">
    <property type="entry name" value="BchD/ChlD_VWA"/>
</dbReference>
<dbReference type="InterPro" id="IPR041628">
    <property type="entry name" value="ChlI/MoxR_AAA_lid"/>
</dbReference>
<feature type="domain" description="VWFA" evidence="3">
    <location>
        <begin position="433"/>
        <end position="611"/>
    </location>
</feature>
<evidence type="ECO:0000313" key="4">
    <source>
        <dbReference type="EMBL" id="XCH25897.1"/>
    </source>
</evidence>
<dbReference type="PROSITE" id="PS50234">
    <property type="entry name" value="VWFA"/>
    <property type="match status" value="1"/>
</dbReference>
<reference evidence="4" key="1">
    <citation type="submission" date="2024-06" db="EMBL/GenBank/DDBJ databases">
        <title>Sequencing and assembly of the genome of Dyadobacter sp. strain 676, a symbiont of Cyamopsis tetragonoloba.</title>
        <authorList>
            <person name="Guro P."/>
            <person name="Sazanova A."/>
            <person name="Kuznetsova I."/>
            <person name="Belimov A."/>
            <person name="Safronova V."/>
        </authorList>
    </citation>
    <scope>NUCLEOTIDE SEQUENCE</scope>
    <source>
        <strain evidence="4">676</strain>
    </source>
</reference>
<dbReference type="SMART" id="SM00327">
    <property type="entry name" value="VWA"/>
    <property type="match status" value="1"/>
</dbReference>
<dbReference type="Gene3D" id="3.40.50.300">
    <property type="entry name" value="P-loop containing nucleotide triphosphate hydrolases"/>
    <property type="match status" value="1"/>
</dbReference>
<evidence type="ECO:0000259" key="3">
    <source>
        <dbReference type="PROSITE" id="PS50234"/>
    </source>
</evidence>
<dbReference type="SUPFAM" id="SSF53300">
    <property type="entry name" value="vWA-like"/>
    <property type="match status" value="1"/>
</dbReference>
<evidence type="ECO:0000256" key="2">
    <source>
        <dbReference type="SAM" id="MobiDB-lite"/>
    </source>
</evidence>
<gene>
    <name evidence="4" type="ORF">ABV298_05655</name>
</gene>
<dbReference type="AlphaFoldDB" id="A0AAU8FPZ0"/>
<dbReference type="CDD" id="cd00009">
    <property type="entry name" value="AAA"/>
    <property type="match status" value="1"/>
</dbReference>
<dbReference type="RefSeq" id="WP_353721195.1">
    <property type="nucleotide sequence ID" value="NZ_CP159289.1"/>
</dbReference>
<dbReference type="Pfam" id="PF07728">
    <property type="entry name" value="AAA_5"/>
    <property type="match status" value="1"/>
</dbReference>
<organism evidence="4">
    <name type="scientific">Dyadobacter sp. 676</name>
    <dbReference type="NCBI Taxonomy" id="3088362"/>
    <lineage>
        <taxon>Bacteria</taxon>
        <taxon>Pseudomonadati</taxon>
        <taxon>Bacteroidota</taxon>
        <taxon>Cytophagia</taxon>
        <taxon>Cytophagales</taxon>
        <taxon>Spirosomataceae</taxon>
        <taxon>Dyadobacter</taxon>
    </lineage>
</organism>
<dbReference type="InterPro" id="IPR025943">
    <property type="entry name" value="Sigma_54_int_dom_ATP-bd_2"/>
</dbReference>
<dbReference type="Pfam" id="PF17863">
    <property type="entry name" value="AAA_lid_2"/>
    <property type="match status" value="1"/>
</dbReference>
<feature type="region of interest" description="Disordered" evidence="2">
    <location>
        <begin position="288"/>
        <end position="345"/>
    </location>
</feature>
<dbReference type="InterPro" id="IPR011704">
    <property type="entry name" value="ATPase_dyneun-rel_AAA"/>
</dbReference>
<dbReference type="Gene3D" id="3.40.50.410">
    <property type="entry name" value="von Willebrand factor, type A domain"/>
    <property type="match status" value="1"/>
</dbReference>
<dbReference type="InterPro" id="IPR002035">
    <property type="entry name" value="VWF_A"/>
</dbReference>
<proteinExistence type="inferred from homology"/>
<dbReference type="CDD" id="cd01451">
    <property type="entry name" value="vWA_Magnesium_chelatase"/>
    <property type="match status" value="1"/>
</dbReference>
<dbReference type="GO" id="GO:0016887">
    <property type="term" value="F:ATP hydrolysis activity"/>
    <property type="evidence" value="ECO:0007669"/>
    <property type="project" value="InterPro"/>
</dbReference>
<dbReference type="InterPro" id="IPR036465">
    <property type="entry name" value="vWFA_dom_sf"/>
</dbReference>
<dbReference type="Gene3D" id="1.10.8.80">
    <property type="entry name" value="Magnesium chelatase subunit I, C-Terminal domain"/>
    <property type="match status" value="1"/>
</dbReference>
<sequence>MNTETILYPFSAIVGQDDLKKALLLCAINPAIGGVLIKGEKGTAKSTAVRGLVQVMPALASGGAAVPFVDLPLGVSEDRLLGSLDIEAILSGRTKKLLPGLLASAHEGILYIDEVNLLADHLVDVLLDVAASGINTVQREGLSVSHPARFVLIGTMNPEEGNLRPQFLDRFGLMVEVGAPVDAGVRTEVVRRRIAFEADAAEFASRWADNLEVIRTQVSKARMLLPVVQMPDGLLKMISQLCIEWGVGSLRADIVMYKTAVTIAAFNGRTLVTANDIREAAGLVLTHRKGKKTVPPQIRQPSEESPEMPNGEQTHRDSDIPGQGETDSPADGCGEENCDDNPHEQIADVDFGMNVPELNGNRRIERADLPDGRSARAGKTVTGLHVRSVKSGSAADIAVTDTVLHALSRNPDALHIGKADLHQKVRNGRVAHLILFVVDASGSMAAGKRMEAVKGAVINLLQEAYQRRNMVGVIAFRGVEATILLEPTRDIEAAGEALRLLPTGGRTPLPHALQLAEETFSRHTGSGTIPFLVILSDGKANVPLPGADGDAWSQSLYLAGKSAHRALVLDTESGYVRYGKAKQLAEALEADYLPLEDLSAWSITETVSARLLNSRNE</sequence>
<name>A0AAU8FPZ0_9BACT</name>
<dbReference type="EMBL" id="CP159289">
    <property type="protein sequence ID" value="XCH25897.1"/>
    <property type="molecule type" value="Genomic_DNA"/>
</dbReference>
<dbReference type="PROSITE" id="PS00676">
    <property type="entry name" value="SIGMA54_INTERACT_2"/>
    <property type="match status" value="1"/>
</dbReference>
<dbReference type="InterPro" id="IPR052989">
    <property type="entry name" value="Mg-chelatase_DI-like"/>
</dbReference>
<protein>
    <submittedName>
        <fullName evidence="4">VWA domain-containing protein</fullName>
    </submittedName>
</protein>
<dbReference type="PANTHER" id="PTHR35023">
    <property type="entry name" value="CHELATASE-RELATED"/>
    <property type="match status" value="1"/>
</dbReference>
<dbReference type="PANTHER" id="PTHR35023:SF1">
    <property type="entry name" value="MG-PROTOPORPHYRIN IX CHELATASE"/>
    <property type="match status" value="1"/>
</dbReference>
<dbReference type="GO" id="GO:0005524">
    <property type="term" value="F:ATP binding"/>
    <property type="evidence" value="ECO:0007669"/>
    <property type="project" value="InterPro"/>
</dbReference>
<dbReference type="Pfam" id="PF13519">
    <property type="entry name" value="VWA_2"/>
    <property type="match status" value="1"/>
</dbReference>
<evidence type="ECO:0000256" key="1">
    <source>
        <dbReference type="ARBA" id="ARBA00005799"/>
    </source>
</evidence>